<dbReference type="PROSITE" id="PS00588">
    <property type="entry name" value="FLAGELLA_BB_ROD"/>
    <property type="match status" value="1"/>
</dbReference>
<comment type="similarity">
    <text evidence="2 4">Belongs to the flagella basal body rod proteins family.</text>
</comment>
<sequence length="307" mass="32706">MIRSLYSGVSGMKGFQTQMDVIANNISNVNTHGFKSSRVLFEDMISQTSSNASAPGLGLGGVNAKQVGLGVQVGATDMNTSRGNMESTGLTSDLYISGEGYFVTRREATADSDAETYYTRDGAFKRDSTGLLVNPNGYHVKGQPARQNWTTNPVEYNNSFSSANYFTTPTGADDLADITIPAQITVNGTTQRFSAYTIDGDGLVTATYGSTKYVMGKVELATFNNPSGLQKVGSNSFQVSNNSGDPNFTTPGAGGSGSLESGYLEMSNVDLADQFSQMIVASRAYQANARSITTSDTMLEELINLKR</sequence>
<evidence type="ECO:0000259" key="6">
    <source>
        <dbReference type="Pfam" id="PF00460"/>
    </source>
</evidence>
<dbReference type="Proteomes" id="UP000182089">
    <property type="component" value="Unassembled WGS sequence"/>
</dbReference>
<organism evidence="9 10">
    <name type="scientific">Ligilactobacillus ruminis</name>
    <dbReference type="NCBI Taxonomy" id="1623"/>
    <lineage>
        <taxon>Bacteria</taxon>
        <taxon>Bacillati</taxon>
        <taxon>Bacillota</taxon>
        <taxon>Bacilli</taxon>
        <taxon>Lactobacillales</taxon>
        <taxon>Lactobacillaceae</taxon>
        <taxon>Ligilactobacillus</taxon>
    </lineage>
</organism>
<feature type="domain" description="Flagellar basal body rod protein N-terminal" evidence="6">
    <location>
        <begin position="5"/>
        <end position="35"/>
    </location>
</feature>
<dbReference type="InterPro" id="IPR019776">
    <property type="entry name" value="Flagellar_basal_body_rod_CS"/>
</dbReference>
<gene>
    <name evidence="9" type="ORF">SAMN05216431_10531</name>
</gene>
<keyword evidence="3 4" id="KW-0975">Bacterial flagellum</keyword>
<name>A0ABY1AB21_9LACO</name>
<dbReference type="InterPro" id="IPR020013">
    <property type="entry name" value="Flagellar_FlgE/F/G"/>
</dbReference>
<protein>
    <recommendedName>
        <fullName evidence="4">Flagellar hook protein FlgE</fullName>
    </recommendedName>
</protein>
<keyword evidence="9" id="KW-0282">Flagellum</keyword>
<dbReference type="NCBIfam" id="TIGR03506">
    <property type="entry name" value="FlgEFG_subfam"/>
    <property type="match status" value="2"/>
</dbReference>
<evidence type="ECO:0000313" key="10">
    <source>
        <dbReference type="Proteomes" id="UP000182089"/>
    </source>
</evidence>
<evidence type="ECO:0000256" key="4">
    <source>
        <dbReference type="RuleBase" id="RU362116"/>
    </source>
</evidence>
<keyword evidence="9" id="KW-0966">Cell projection</keyword>
<feature type="domain" description="Flagellar hook protein FlgE/F/G-like D1" evidence="8">
    <location>
        <begin position="96"/>
        <end position="206"/>
    </location>
</feature>
<evidence type="ECO:0000256" key="1">
    <source>
        <dbReference type="ARBA" id="ARBA00004117"/>
    </source>
</evidence>
<comment type="function">
    <text evidence="4">A flexible structure which links the flagellar filament to the drive apparatus in the basal body.</text>
</comment>
<feature type="compositionally biased region" description="Polar residues" evidence="5">
    <location>
        <begin position="235"/>
        <end position="250"/>
    </location>
</feature>
<evidence type="ECO:0000313" key="9">
    <source>
        <dbReference type="EMBL" id="SEM60413.1"/>
    </source>
</evidence>
<dbReference type="PANTHER" id="PTHR30435">
    <property type="entry name" value="FLAGELLAR PROTEIN"/>
    <property type="match status" value="1"/>
</dbReference>
<evidence type="ECO:0000256" key="3">
    <source>
        <dbReference type="ARBA" id="ARBA00023143"/>
    </source>
</evidence>
<comment type="caution">
    <text evidence="9">The sequence shown here is derived from an EMBL/GenBank/DDBJ whole genome shotgun (WGS) entry which is preliminary data.</text>
</comment>
<dbReference type="InterPro" id="IPR010930">
    <property type="entry name" value="Flg_bb/hook_C_dom"/>
</dbReference>
<evidence type="ECO:0000256" key="2">
    <source>
        <dbReference type="ARBA" id="ARBA00009677"/>
    </source>
</evidence>
<dbReference type="PANTHER" id="PTHR30435:SF1">
    <property type="entry name" value="FLAGELLAR HOOK PROTEIN FLGE"/>
    <property type="match status" value="1"/>
</dbReference>
<accession>A0ABY1AB21</accession>
<dbReference type="InterPro" id="IPR001444">
    <property type="entry name" value="Flag_bb_rod_N"/>
</dbReference>
<proteinExistence type="inferred from homology"/>
<feature type="region of interest" description="Disordered" evidence="5">
    <location>
        <begin position="235"/>
        <end position="256"/>
    </location>
</feature>
<evidence type="ECO:0000256" key="5">
    <source>
        <dbReference type="SAM" id="MobiDB-lite"/>
    </source>
</evidence>
<dbReference type="Pfam" id="PF22692">
    <property type="entry name" value="LlgE_F_G_D1"/>
    <property type="match status" value="1"/>
</dbReference>
<dbReference type="Pfam" id="PF06429">
    <property type="entry name" value="Flg_bbr_C"/>
    <property type="match status" value="1"/>
</dbReference>
<keyword evidence="9" id="KW-0969">Cilium</keyword>
<dbReference type="Pfam" id="PF00460">
    <property type="entry name" value="Flg_bb_rod"/>
    <property type="match status" value="1"/>
</dbReference>
<feature type="domain" description="Flagellar basal-body/hook protein C-terminal" evidence="7">
    <location>
        <begin position="261"/>
        <end position="305"/>
    </location>
</feature>
<dbReference type="InterPro" id="IPR037925">
    <property type="entry name" value="FlgE/F/G-like"/>
</dbReference>
<evidence type="ECO:0000259" key="8">
    <source>
        <dbReference type="Pfam" id="PF22692"/>
    </source>
</evidence>
<evidence type="ECO:0000259" key="7">
    <source>
        <dbReference type="Pfam" id="PF06429"/>
    </source>
</evidence>
<dbReference type="SUPFAM" id="SSF117143">
    <property type="entry name" value="Flagellar hook protein flgE"/>
    <property type="match status" value="1"/>
</dbReference>
<reference evidence="9 10" key="1">
    <citation type="submission" date="2016-10" db="EMBL/GenBank/DDBJ databases">
        <authorList>
            <person name="Varghese N."/>
            <person name="Submissions S."/>
        </authorList>
    </citation>
    <scope>NUCLEOTIDE SEQUENCE [LARGE SCALE GENOMIC DNA]</scope>
    <source>
        <strain evidence="9 10">WC1T17</strain>
    </source>
</reference>
<dbReference type="InterPro" id="IPR053967">
    <property type="entry name" value="LlgE_F_G-like_D1"/>
</dbReference>
<dbReference type="EMBL" id="FOCC01000005">
    <property type="protein sequence ID" value="SEM60413.1"/>
    <property type="molecule type" value="Genomic_DNA"/>
</dbReference>
<comment type="subcellular location">
    <subcellularLocation>
        <location evidence="1 4">Bacterial flagellum basal body</location>
    </subcellularLocation>
</comment>